<dbReference type="AlphaFoldDB" id="A0A0H5P6X9"/>
<dbReference type="SUPFAM" id="SSF46689">
    <property type="entry name" value="Homeodomain-like"/>
    <property type="match status" value="1"/>
</dbReference>
<dbReference type="InterPro" id="IPR004111">
    <property type="entry name" value="Repressor_TetR_C"/>
</dbReference>
<dbReference type="PANTHER" id="PTHR30055:SF151">
    <property type="entry name" value="TRANSCRIPTIONAL REGULATORY PROTEIN"/>
    <property type="match status" value="1"/>
</dbReference>
<evidence type="ECO:0000256" key="2">
    <source>
        <dbReference type="ARBA" id="ARBA00023125"/>
    </source>
</evidence>
<proteinExistence type="predicted"/>
<dbReference type="GeneID" id="61132082"/>
<name>A0A0H5P6X9_NOCFR</name>
<dbReference type="SUPFAM" id="SSF48498">
    <property type="entry name" value="Tetracyclin repressor-like, C-terminal domain"/>
    <property type="match status" value="1"/>
</dbReference>
<gene>
    <name evidence="6" type="ORF">ERS450000_02846</name>
</gene>
<dbReference type="GO" id="GO:0003700">
    <property type="term" value="F:DNA-binding transcription factor activity"/>
    <property type="evidence" value="ECO:0007669"/>
    <property type="project" value="TreeGrafter"/>
</dbReference>
<organism evidence="6 7">
    <name type="scientific">Nocardia farcinica</name>
    <dbReference type="NCBI Taxonomy" id="37329"/>
    <lineage>
        <taxon>Bacteria</taxon>
        <taxon>Bacillati</taxon>
        <taxon>Actinomycetota</taxon>
        <taxon>Actinomycetes</taxon>
        <taxon>Mycobacteriales</taxon>
        <taxon>Nocardiaceae</taxon>
        <taxon>Nocardia</taxon>
    </lineage>
</organism>
<dbReference type="PROSITE" id="PS50977">
    <property type="entry name" value="HTH_TETR_2"/>
    <property type="match status" value="1"/>
</dbReference>
<dbReference type="Gene3D" id="1.10.10.60">
    <property type="entry name" value="Homeodomain-like"/>
    <property type="match status" value="1"/>
</dbReference>
<feature type="domain" description="HTH tetR-type" evidence="5">
    <location>
        <begin position="30"/>
        <end position="90"/>
    </location>
</feature>
<evidence type="ECO:0000259" key="5">
    <source>
        <dbReference type="PROSITE" id="PS50977"/>
    </source>
</evidence>
<evidence type="ECO:0000256" key="3">
    <source>
        <dbReference type="ARBA" id="ARBA00023163"/>
    </source>
</evidence>
<dbReference type="PANTHER" id="PTHR30055">
    <property type="entry name" value="HTH-TYPE TRANSCRIPTIONAL REGULATOR RUTR"/>
    <property type="match status" value="1"/>
</dbReference>
<evidence type="ECO:0000256" key="1">
    <source>
        <dbReference type="ARBA" id="ARBA00023015"/>
    </source>
</evidence>
<keyword evidence="1" id="KW-0805">Transcription regulation</keyword>
<dbReference type="GO" id="GO:0000976">
    <property type="term" value="F:transcription cis-regulatory region binding"/>
    <property type="evidence" value="ECO:0007669"/>
    <property type="project" value="TreeGrafter"/>
</dbReference>
<dbReference type="EMBL" id="LN868938">
    <property type="protein sequence ID" value="CRY78281.1"/>
    <property type="molecule type" value="Genomic_DNA"/>
</dbReference>
<dbReference type="OMA" id="AWWEQGL"/>
<feature type="DNA-binding region" description="H-T-H motif" evidence="4">
    <location>
        <begin position="53"/>
        <end position="72"/>
    </location>
</feature>
<accession>A0A0H5P6X9</accession>
<dbReference type="InterPro" id="IPR001647">
    <property type="entry name" value="HTH_TetR"/>
</dbReference>
<evidence type="ECO:0000313" key="7">
    <source>
        <dbReference type="Proteomes" id="UP000057820"/>
    </source>
</evidence>
<dbReference type="InterPro" id="IPR036271">
    <property type="entry name" value="Tet_transcr_reg_TetR-rel_C_sf"/>
</dbReference>
<protein>
    <submittedName>
        <fullName evidence="6">Tetracyclin repressor, C-terminal all-alpha domain</fullName>
    </submittedName>
</protein>
<dbReference type="InterPro" id="IPR050109">
    <property type="entry name" value="HTH-type_TetR-like_transc_reg"/>
</dbReference>
<dbReference type="InterPro" id="IPR009057">
    <property type="entry name" value="Homeodomain-like_sf"/>
</dbReference>
<evidence type="ECO:0000313" key="6">
    <source>
        <dbReference type="EMBL" id="CRY78281.1"/>
    </source>
</evidence>
<dbReference type="Pfam" id="PF02909">
    <property type="entry name" value="TetR_C_1"/>
    <property type="match status" value="1"/>
</dbReference>
<dbReference type="Gene3D" id="1.10.357.10">
    <property type="entry name" value="Tetracycline Repressor, domain 2"/>
    <property type="match status" value="1"/>
</dbReference>
<dbReference type="GO" id="GO:0045892">
    <property type="term" value="P:negative regulation of DNA-templated transcription"/>
    <property type="evidence" value="ECO:0007669"/>
    <property type="project" value="InterPro"/>
</dbReference>
<sequence>MTTSEDAALPRAVALLWGLDQPGERGPKRGLSLDQIVETAIAVADAEGAAALSMNRVAKELGFTAMSLYRYVDSKTTLLQLMLDRVIGGPPELDPAAGWRAGLRAWAAAEFETIARHPWFLDVPVPGPPSGPNNMAWLEAGLSALAGTAVPESVRLQLVMNLSLYVIGRSWAVRDFLSDTGEDADYDVAMRTVLDPARYPHLVSAFAHRAFENEEIDWARADFEFGLERMLDGYENLIRAYER</sequence>
<dbReference type="Proteomes" id="UP000057820">
    <property type="component" value="Chromosome 1"/>
</dbReference>
<evidence type="ECO:0000256" key="4">
    <source>
        <dbReference type="PROSITE-ProRule" id="PRU00335"/>
    </source>
</evidence>
<reference evidence="7" key="1">
    <citation type="submission" date="2015-03" db="EMBL/GenBank/DDBJ databases">
        <authorList>
            <consortium name="Pathogen Informatics"/>
        </authorList>
    </citation>
    <scope>NUCLEOTIDE SEQUENCE [LARGE SCALE GENOMIC DNA]</scope>
    <source>
        <strain evidence="7">NCTC11134</strain>
    </source>
</reference>
<dbReference type="Pfam" id="PF00440">
    <property type="entry name" value="TetR_N"/>
    <property type="match status" value="1"/>
</dbReference>
<keyword evidence="3" id="KW-0804">Transcription</keyword>
<dbReference type="KEGG" id="nfr:ERS450000_02846"/>
<keyword evidence="2 4" id="KW-0238">DNA-binding</keyword>
<dbReference type="RefSeq" id="WP_011207793.1">
    <property type="nucleotide sequence ID" value="NZ_CP031418.1"/>
</dbReference>